<dbReference type="InterPro" id="IPR036412">
    <property type="entry name" value="HAD-like_sf"/>
</dbReference>
<protein>
    <submittedName>
        <fullName evidence="1">Uncharacterized protein</fullName>
    </submittedName>
</protein>
<organism evidence="1">
    <name type="scientific">viral metagenome</name>
    <dbReference type="NCBI Taxonomy" id="1070528"/>
    <lineage>
        <taxon>unclassified sequences</taxon>
        <taxon>metagenomes</taxon>
        <taxon>organismal metagenomes</taxon>
    </lineage>
</organism>
<dbReference type="AlphaFoldDB" id="A0A6C0IQE0"/>
<reference evidence="1" key="1">
    <citation type="journal article" date="2020" name="Nature">
        <title>Giant virus diversity and host interactions through global metagenomics.</title>
        <authorList>
            <person name="Schulz F."/>
            <person name="Roux S."/>
            <person name="Paez-Espino D."/>
            <person name="Jungbluth S."/>
            <person name="Walsh D.A."/>
            <person name="Denef V.J."/>
            <person name="McMahon K.D."/>
            <person name="Konstantinidis K.T."/>
            <person name="Eloe-Fadrosh E.A."/>
            <person name="Kyrpides N.C."/>
            <person name="Woyke T."/>
        </authorList>
    </citation>
    <scope>NUCLEOTIDE SEQUENCE</scope>
    <source>
        <strain evidence="1">GVMAG-M-3300024261-26</strain>
    </source>
</reference>
<dbReference type="SUPFAM" id="SSF56784">
    <property type="entry name" value="HAD-like"/>
    <property type="match status" value="1"/>
</dbReference>
<accession>A0A6C0IQE0</accession>
<dbReference type="EMBL" id="MN740228">
    <property type="protein sequence ID" value="QHT94656.1"/>
    <property type="molecule type" value="Genomic_DNA"/>
</dbReference>
<name>A0A6C0IQE0_9ZZZZ</name>
<proteinExistence type="predicted"/>
<evidence type="ECO:0000313" key="1">
    <source>
        <dbReference type="EMBL" id="QHT94656.1"/>
    </source>
</evidence>
<sequence>MHDANYHHLIDDTECIEIYKGSFFHSNKSRNIKKIIVFDLDETLGSFVEMNILWTTIQFVMNDTNPISQHDLLDLFPEFFRPNIFSILKYIYRKKKTGECDKMYIYTNNQSQSYAVNVISDYFAKKISGNNPLFDQIIYAFKINNQIVQVGRTTHKKTHSDLINCTLMPKKTAICFLDDAEFDEMKKERIYYIKPKAYHHLLSTEDILDRIINSKYHSIFRDNMDSIRDHYITRCIKLRSYSKQALRDSLYLAEHEMISKKIMYHLKDFFLMTKKRNKTRKKQHCTGNFTRKIHVT</sequence>